<evidence type="ECO:0000256" key="2">
    <source>
        <dbReference type="SAM" id="Phobius"/>
    </source>
</evidence>
<dbReference type="OMA" id="DESDHTA"/>
<evidence type="ECO:0000313" key="3">
    <source>
        <dbReference type="EnsemblPlants" id="Kaladp0032s0046.1.v1.1"/>
    </source>
</evidence>
<evidence type="ECO:0000256" key="1">
    <source>
        <dbReference type="SAM" id="MobiDB-lite"/>
    </source>
</evidence>
<dbReference type="AlphaFoldDB" id="A0A7N0TBI6"/>
<keyword evidence="4" id="KW-1185">Reference proteome</keyword>
<feature type="compositionally biased region" description="Low complexity" evidence="1">
    <location>
        <begin position="308"/>
        <end position="317"/>
    </location>
</feature>
<name>A0A7N0TBI6_KALFE</name>
<dbReference type="Gramene" id="Kaladp0032s0046.1.v1.1">
    <property type="protein sequence ID" value="Kaladp0032s0046.1.v1.1"/>
    <property type="gene ID" value="Kaladp0032s0046.v1.1"/>
</dbReference>
<keyword evidence="2" id="KW-0472">Membrane</keyword>
<dbReference type="PANTHER" id="PTHR33868:SF2">
    <property type="entry name" value="EXPRESSED PROTEIN"/>
    <property type="match status" value="1"/>
</dbReference>
<evidence type="ECO:0000313" key="4">
    <source>
        <dbReference type="Proteomes" id="UP000594263"/>
    </source>
</evidence>
<organism evidence="3 4">
    <name type="scientific">Kalanchoe fedtschenkoi</name>
    <name type="common">Lavender scallops</name>
    <name type="synonym">South American air plant</name>
    <dbReference type="NCBI Taxonomy" id="63787"/>
    <lineage>
        <taxon>Eukaryota</taxon>
        <taxon>Viridiplantae</taxon>
        <taxon>Streptophyta</taxon>
        <taxon>Embryophyta</taxon>
        <taxon>Tracheophyta</taxon>
        <taxon>Spermatophyta</taxon>
        <taxon>Magnoliopsida</taxon>
        <taxon>eudicotyledons</taxon>
        <taxon>Gunneridae</taxon>
        <taxon>Pentapetalae</taxon>
        <taxon>Saxifragales</taxon>
        <taxon>Crassulaceae</taxon>
        <taxon>Kalanchoe</taxon>
    </lineage>
</organism>
<feature type="transmembrane region" description="Helical" evidence="2">
    <location>
        <begin position="448"/>
        <end position="473"/>
    </location>
</feature>
<dbReference type="PANTHER" id="PTHR33868">
    <property type="entry name" value="EXPRESSED PROTEIN"/>
    <property type="match status" value="1"/>
</dbReference>
<protein>
    <submittedName>
        <fullName evidence="3">Uncharacterized protein</fullName>
    </submittedName>
</protein>
<keyword evidence="2" id="KW-0812">Transmembrane</keyword>
<reference evidence="3" key="1">
    <citation type="submission" date="2021-01" db="UniProtKB">
        <authorList>
            <consortium name="EnsemblPlants"/>
        </authorList>
    </citation>
    <scope>IDENTIFICATION</scope>
</reference>
<dbReference type="EnsemblPlants" id="Kaladp0032s0046.1.v1.1">
    <property type="protein sequence ID" value="Kaladp0032s0046.1.v1.1"/>
    <property type="gene ID" value="Kaladp0032s0046.v1.1"/>
</dbReference>
<sequence>MAAAEARAAWQRSANRYFVQEDAKRAPKLACCQPSSLSKLVDTEQANPADVFPAVGFMPANRSPSSANLPPDLRWWLQTQPNYCHQRGLTHEQLSGSEFEAEFFRSGGVHSCDMSTIVEPVNNESNLKGSINSEYSKDMTYTSVPKTSVKKELEVEKQELKTMYCEKSPELSEMSSYYEVLGVDSDGSSAGKQKTEELGLDYEAPWIGTQKAEPWWRTADGDELASLVLQKSLDTVDNCDLPPPQNTSLGWNTTGQFGYFSSNRLVASSLTKKRARDGLTDLSVPMQKNLGLATSYSVQRASNEHSELSSNSGSSNGTAHDGIQDTLPQVLPADATKAQLLEALCHSQTRAREAEKAVKQASIEKEHIMKLFFRQASHLFAYKQWFKLLHLEAFYSQLKNKDQPLSSLFPPAVPWTPQKARKLKRSLQKRLGGKGSKPGRSRFSLCRYGLAVALGLGLVGAGLLIGWTVGWLFPAV</sequence>
<accession>A0A7N0TBI6</accession>
<proteinExistence type="predicted"/>
<feature type="region of interest" description="Disordered" evidence="1">
    <location>
        <begin position="301"/>
        <end position="324"/>
    </location>
</feature>
<dbReference type="Proteomes" id="UP000594263">
    <property type="component" value="Unplaced"/>
</dbReference>
<keyword evidence="2" id="KW-1133">Transmembrane helix</keyword>